<feature type="compositionally biased region" description="Gly residues" evidence="1">
    <location>
        <begin position="918"/>
        <end position="931"/>
    </location>
</feature>
<feature type="compositionally biased region" description="Basic and acidic residues" evidence="1">
    <location>
        <begin position="1445"/>
        <end position="1456"/>
    </location>
</feature>
<feature type="compositionally biased region" description="Basic and acidic residues" evidence="1">
    <location>
        <begin position="934"/>
        <end position="954"/>
    </location>
</feature>
<feature type="compositionally biased region" description="Basic residues" evidence="1">
    <location>
        <begin position="1218"/>
        <end position="1232"/>
    </location>
</feature>
<accession>A0A0N4ZL17</accession>
<feature type="compositionally biased region" description="Polar residues" evidence="1">
    <location>
        <begin position="40"/>
        <end position="50"/>
    </location>
</feature>
<organism evidence="2 3">
    <name type="scientific">Parastrongyloides trichosuri</name>
    <name type="common">Possum-specific nematode worm</name>
    <dbReference type="NCBI Taxonomy" id="131310"/>
    <lineage>
        <taxon>Eukaryota</taxon>
        <taxon>Metazoa</taxon>
        <taxon>Ecdysozoa</taxon>
        <taxon>Nematoda</taxon>
        <taxon>Chromadorea</taxon>
        <taxon>Rhabditida</taxon>
        <taxon>Tylenchina</taxon>
        <taxon>Panagrolaimomorpha</taxon>
        <taxon>Strongyloidoidea</taxon>
        <taxon>Strongyloididae</taxon>
        <taxon>Parastrongyloides</taxon>
    </lineage>
</organism>
<feature type="region of interest" description="Disordered" evidence="1">
    <location>
        <begin position="14"/>
        <end position="50"/>
    </location>
</feature>
<proteinExistence type="predicted"/>
<feature type="region of interest" description="Disordered" evidence="1">
    <location>
        <begin position="525"/>
        <end position="553"/>
    </location>
</feature>
<keyword evidence="2" id="KW-1185">Reference proteome</keyword>
<feature type="compositionally biased region" description="Basic residues" evidence="1">
    <location>
        <begin position="1018"/>
        <end position="1032"/>
    </location>
</feature>
<evidence type="ECO:0000313" key="2">
    <source>
        <dbReference type="Proteomes" id="UP000038045"/>
    </source>
</evidence>
<name>A0A0N4ZL17_PARTI</name>
<feature type="compositionally biased region" description="Basic and acidic residues" evidence="1">
    <location>
        <begin position="1265"/>
        <end position="1281"/>
    </location>
</feature>
<protein>
    <submittedName>
        <fullName evidence="3">PE-PGRS family protein</fullName>
    </submittedName>
</protein>
<feature type="compositionally biased region" description="Basic residues" evidence="1">
    <location>
        <begin position="955"/>
        <end position="979"/>
    </location>
</feature>
<sequence length="1520" mass="161181">MRFGLFCLLARPGEPPLRQDPSGGKAQGPSNEIPGLLMSSPHQQVTSPNGSGIAGDQLALVQLARGVAREVRLEGHRLGRLDRPQTRPHEAADSGLHLVGRLSLIHQFDDSHGHLAELVVRHADDGGVLDGFMLQQDGLDLLRIQVHPAGNDGEVATVGQVQIAVGVDVADVAKGLPPLGAGDLARLLGVAQILERLGGFEIDVADLADRQLDAVLPQNMDGAVVGPPDRAGMGQPFGRADIGRADAFTARIILVEDRPPPLDHLALDLDRAGRGGVDGDAVAGQVIGGANRLRQLQHAMEHGRHPQAVSHAKALNGLKAGFRVEGLGHDQHGPGVQGGVGEAVRRRVIERTGRQHDRAVAEPIGGGGPDVDRIGRVESAFRQGLQNTLGPSGRARTVEQVPPARGVGGQGRGLGRRQLRPVRERGADDVEDADLGAQLAQGLRRLGGETTLGDDDDLGLGIPDHIGQVIDRQLGGQEDVVEADPLGPQHGRQELRPVGDRNPDTVAALQTQGAQGVGRLIGLGFQRPEGDGPTAGNEGRRDPVRREGRRLHPGQGGAILTFQAVDDVGDALLLVDRAAAVAATADVLPDLDLAVVHLAVFGGLGAEFRQVVDVQTGGGQGGFQIVAGDAGEDVGIDDVFGAAGDDLALEAGAQIGEVGAHGLGRQHVLTGAHRPRQDDDAVEELTHLVDQGEGAAVAALAASAGADQDQAVDSHRGRLAGVAHIGDVVEDQTAVAVDFADDLGRRGAQAADDQRHLLAHDGRQVGLPARVQFAHDLVDAEGGDLGFGVFSGGRGQALADFGDPVDQGFLRTGVQRREGADDAAAALLDHHSAGWHAGAGRGQGNRPARHGQAGPEGEAAERRQRRLGQHPFQGPDQSGPGLRQPWSGVPGTLGLAAAEADRRRRSGRPAQRRQVDLPGGGLGGQAQGGGLSLHHPDAQPRRRGPEPPDPPDRRHAGRRGRGLPHHSRRAGRLWRRPGRQGRTAGAEQDRRPVAGRARGKGRGAEGRVGQDPLPGVGRVRRRRDRTSARRLGRGPPDPRRGRRRERRRRPRDAGRLAAVRRQSLPPISWGGGAGAQHPPLARVGDPDLRRPRARGRRRLPDPRSRPGGAGRVSGADGVPLAAAPRRRRQGPAERRLDLPPPALGARRHAALWPDRGRHARRAERRRRPQRRLRLRPGTGGGRDARAADPDPQAHRPGTPQDPAGRPRGAEGRPEHQIRPRRHGPARRARRPDRRCDADLLRARRRAARPRHGRAGAPAPRPRAHSVQERGGHGQEPEELQARRAATGDLLRGRGRRHAGAGNARRPSRHGAERGAGRSRPSALAVLDLRSAHGRAGRAGAQAGRPPLQRRQPASDRRDSVRRDEPARRQEDRQRPMGHRRQRAGGAGPDPRPAAHDPGLAPAFQAEGHLYRRPGGGDGPADEPGPHFLSAGGGDDGASGLIRPQPAEHPDPHRDGTPDPSGLHRFAGPCADLRRLQPDRAAPAGPHRRHSGAEEGLQGGARHSRRHSVRDVRRTGGRHAV</sequence>
<evidence type="ECO:0000313" key="3">
    <source>
        <dbReference type="WBParaSite" id="PTRK_0000882200.1"/>
    </source>
</evidence>
<feature type="compositionally biased region" description="Basic and acidic residues" evidence="1">
    <location>
        <begin position="1182"/>
        <end position="1193"/>
    </location>
</feature>
<feature type="compositionally biased region" description="Basic residues" evidence="1">
    <location>
        <begin position="1242"/>
        <end position="1253"/>
    </location>
</feature>
<dbReference type="Proteomes" id="UP000038045">
    <property type="component" value="Unplaced"/>
</dbReference>
<feature type="compositionally biased region" description="Basic residues" evidence="1">
    <location>
        <begin position="1157"/>
        <end position="1174"/>
    </location>
</feature>
<reference evidence="3" key="1">
    <citation type="submission" date="2017-02" db="UniProtKB">
        <authorList>
            <consortium name="WormBaseParasite"/>
        </authorList>
    </citation>
    <scope>IDENTIFICATION</scope>
</reference>
<evidence type="ECO:0000256" key="1">
    <source>
        <dbReference type="SAM" id="MobiDB-lite"/>
    </source>
</evidence>
<dbReference type="WBParaSite" id="PTRK_0000882200.1">
    <property type="protein sequence ID" value="PTRK_0000882200.1"/>
    <property type="gene ID" value="PTRK_0000882200"/>
</dbReference>
<feature type="compositionally biased region" description="Basic and acidic residues" evidence="1">
    <location>
        <begin position="1207"/>
        <end position="1217"/>
    </location>
</feature>
<feature type="compositionally biased region" description="Basic residues" evidence="1">
    <location>
        <begin position="1040"/>
        <end position="1050"/>
    </location>
</feature>
<feature type="compositionally biased region" description="Basic and acidic residues" evidence="1">
    <location>
        <begin position="1352"/>
        <end position="1374"/>
    </location>
</feature>
<feature type="region of interest" description="Disordered" evidence="1">
    <location>
        <begin position="834"/>
        <end position="1520"/>
    </location>
</feature>